<keyword evidence="3 9" id="KW-0812">Transmembrane</keyword>
<dbReference type="SUPFAM" id="SSF52058">
    <property type="entry name" value="L domain-like"/>
    <property type="match status" value="1"/>
</dbReference>
<protein>
    <recommendedName>
        <fullName evidence="10">LRRCT domain-containing protein</fullName>
    </recommendedName>
</protein>
<sequence length="270" mass="29924">MSSNRYERGCRETFLHWLGTERMLSGPALVILLLLVLSRGQTVASPCRCSALQPEGLRVSCGALNLAELPLLPPGTTELYLQDNRLTAVPPGSFDALQGLRRLNLTGNPFHCGCRIWYLSAWLRDHGGVSVQSPTCASPASLAHRPIASLSQAHFSTCTRKRPATGAVDAVMVLALVALVLLLLWCLKTAKGSTFILEVFERHTGLEAHKLSSLKPKHRRKRHLVPSEDYESMTEHMDDHGLEAPLLNMELLPQILDVLQKKHNMKFKEP</sequence>
<dbReference type="Pfam" id="PF13855">
    <property type="entry name" value="LRR_8"/>
    <property type="match status" value="1"/>
</dbReference>
<evidence type="ECO:0000256" key="8">
    <source>
        <dbReference type="ARBA" id="ARBA00023157"/>
    </source>
</evidence>
<keyword evidence="7 9" id="KW-0472">Membrane</keyword>
<evidence type="ECO:0000256" key="9">
    <source>
        <dbReference type="SAM" id="Phobius"/>
    </source>
</evidence>
<keyword evidence="4" id="KW-0732">Signal</keyword>
<keyword evidence="6 9" id="KW-1133">Transmembrane helix</keyword>
<keyword evidence="12" id="KW-1185">Reference proteome</keyword>
<evidence type="ECO:0000259" key="10">
    <source>
        <dbReference type="SMART" id="SM00082"/>
    </source>
</evidence>
<evidence type="ECO:0000313" key="11">
    <source>
        <dbReference type="EMBL" id="KAJ8360846.1"/>
    </source>
</evidence>
<dbReference type="InterPro" id="IPR032675">
    <property type="entry name" value="LRR_dom_sf"/>
</dbReference>
<evidence type="ECO:0000313" key="12">
    <source>
        <dbReference type="Proteomes" id="UP001152622"/>
    </source>
</evidence>
<reference evidence="11" key="1">
    <citation type="journal article" date="2023" name="Science">
        <title>Genome structures resolve the early diversification of teleost fishes.</title>
        <authorList>
            <person name="Parey E."/>
            <person name="Louis A."/>
            <person name="Montfort J."/>
            <person name="Bouchez O."/>
            <person name="Roques C."/>
            <person name="Iampietro C."/>
            <person name="Lluch J."/>
            <person name="Castinel A."/>
            <person name="Donnadieu C."/>
            <person name="Desvignes T."/>
            <person name="Floi Bucao C."/>
            <person name="Jouanno E."/>
            <person name="Wen M."/>
            <person name="Mejri S."/>
            <person name="Dirks R."/>
            <person name="Jansen H."/>
            <person name="Henkel C."/>
            <person name="Chen W.J."/>
            <person name="Zahm M."/>
            <person name="Cabau C."/>
            <person name="Klopp C."/>
            <person name="Thompson A.W."/>
            <person name="Robinson-Rechavi M."/>
            <person name="Braasch I."/>
            <person name="Lecointre G."/>
            <person name="Bobe J."/>
            <person name="Postlethwait J.H."/>
            <person name="Berthelot C."/>
            <person name="Roest Crollius H."/>
            <person name="Guiguen Y."/>
        </authorList>
    </citation>
    <scope>NUCLEOTIDE SEQUENCE</scope>
    <source>
        <strain evidence="11">WJC10195</strain>
    </source>
</reference>
<feature type="domain" description="LRRCT" evidence="10">
    <location>
        <begin position="108"/>
        <end position="159"/>
    </location>
</feature>
<dbReference type="PANTHER" id="PTHR22650:SF6">
    <property type="entry name" value="PLATELET GLYCOPROTEIN IX"/>
    <property type="match status" value="1"/>
</dbReference>
<proteinExistence type="predicted"/>
<feature type="transmembrane region" description="Helical" evidence="9">
    <location>
        <begin position="166"/>
        <end position="187"/>
    </location>
</feature>
<keyword evidence="8" id="KW-1015">Disulfide bond</keyword>
<evidence type="ECO:0000256" key="7">
    <source>
        <dbReference type="ARBA" id="ARBA00023136"/>
    </source>
</evidence>
<accession>A0A9Q1FL18</accession>
<gene>
    <name evidence="11" type="ORF">SKAU_G00173710</name>
</gene>
<dbReference type="SMART" id="SM00082">
    <property type="entry name" value="LRRCT"/>
    <property type="match status" value="1"/>
</dbReference>
<evidence type="ECO:0000256" key="1">
    <source>
        <dbReference type="ARBA" id="ARBA00004167"/>
    </source>
</evidence>
<dbReference type="AlphaFoldDB" id="A0A9Q1FL18"/>
<evidence type="ECO:0000256" key="6">
    <source>
        <dbReference type="ARBA" id="ARBA00022989"/>
    </source>
</evidence>
<dbReference type="Gene3D" id="3.80.10.10">
    <property type="entry name" value="Ribonuclease Inhibitor"/>
    <property type="match status" value="1"/>
</dbReference>
<evidence type="ECO:0000256" key="5">
    <source>
        <dbReference type="ARBA" id="ARBA00022889"/>
    </source>
</evidence>
<evidence type="ECO:0000256" key="2">
    <source>
        <dbReference type="ARBA" id="ARBA00022614"/>
    </source>
</evidence>
<dbReference type="PANTHER" id="PTHR22650">
    <property type="entry name" value="GLYCOPROTEIN IB BETA"/>
    <property type="match status" value="1"/>
</dbReference>
<comment type="subcellular location">
    <subcellularLocation>
        <location evidence="1">Membrane</location>
        <topology evidence="1">Single-pass membrane protein</topology>
    </subcellularLocation>
</comment>
<dbReference type="InterPro" id="IPR052313">
    <property type="entry name" value="GPIb-IX-V_Complex"/>
</dbReference>
<keyword evidence="2" id="KW-0433">Leucine-rich repeat</keyword>
<organism evidence="11 12">
    <name type="scientific">Synaphobranchus kaupii</name>
    <name type="common">Kaup's arrowtooth eel</name>
    <dbReference type="NCBI Taxonomy" id="118154"/>
    <lineage>
        <taxon>Eukaryota</taxon>
        <taxon>Metazoa</taxon>
        <taxon>Chordata</taxon>
        <taxon>Craniata</taxon>
        <taxon>Vertebrata</taxon>
        <taxon>Euteleostomi</taxon>
        <taxon>Actinopterygii</taxon>
        <taxon>Neopterygii</taxon>
        <taxon>Teleostei</taxon>
        <taxon>Anguilliformes</taxon>
        <taxon>Synaphobranchidae</taxon>
        <taxon>Synaphobranchus</taxon>
    </lineage>
</organism>
<dbReference type="EMBL" id="JAINUF010000005">
    <property type="protein sequence ID" value="KAJ8360846.1"/>
    <property type="molecule type" value="Genomic_DNA"/>
</dbReference>
<name>A0A9Q1FL18_SYNKA</name>
<keyword evidence="5" id="KW-0130">Cell adhesion</keyword>
<dbReference type="OrthoDB" id="72369at2759"/>
<evidence type="ECO:0000256" key="4">
    <source>
        <dbReference type="ARBA" id="ARBA00022729"/>
    </source>
</evidence>
<dbReference type="InterPro" id="IPR001611">
    <property type="entry name" value="Leu-rich_rpt"/>
</dbReference>
<evidence type="ECO:0000256" key="3">
    <source>
        <dbReference type="ARBA" id="ARBA00022692"/>
    </source>
</evidence>
<dbReference type="Proteomes" id="UP001152622">
    <property type="component" value="Chromosome 5"/>
</dbReference>
<dbReference type="InterPro" id="IPR000483">
    <property type="entry name" value="Cys-rich_flank_reg_C"/>
</dbReference>
<comment type="caution">
    <text evidence="11">The sequence shown here is derived from an EMBL/GenBank/DDBJ whole genome shotgun (WGS) entry which is preliminary data.</text>
</comment>